<feature type="transmembrane region" description="Helical" evidence="7">
    <location>
        <begin position="549"/>
        <end position="567"/>
    </location>
</feature>
<comment type="caution">
    <text evidence="9">The sequence shown here is derived from an EMBL/GenBank/DDBJ whole genome shotgun (WGS) entry which is preliminary data.</text>
</comment>
<feature type="transmembrane region" description="Helical" evidence="7">
    <location>
        <begin position="6"/>
        <end position="25"/>
    </location>
</feature>
<reference evidence="9 10" key="1">
    <citation type="submission" date="2024-02" db="EMBL/GenBank/DDBJ databases">
        <title>A novel Wenzhouxiangellaceae bacterium, isolated from coastal sediments.</title>
        <authorList>
            <person name="Du Z.-J."/>
            <person name="Ye Y.-Q."/>
            <person name="Zhang X.-Y."/>
        </authorList>
    </citation>
    <scope>NUCLEOTIDE SEQUENCE [LARGE SCALE GENOMIC DNA]</scope>
    <source>
        <strain evidence="9 10">CH-27</strain>
    </source>
</reference>
<evidence type="ECO:0000259" key="8">
    <source>
        <dbReference type="PROSITE" id="PS51202"/>
    </source>
</evidence>
<dbReference type="PANTHER" id="PTHR43652:SF2">
    <property type="entry name" value="BASIC AMINO ACID ANTIPORTER YFCC-RELATED"/>
    <property type="match status" value="1"/>
</dbReference>
<evidence type="ECO:0000256" key="6">
    <source>
        <dbReference type="ARBA" id="ARBA00023136"/>
    </source>
</evidence>
<feature type="transmembrane region" description="Helical" evidence="7">
    <location>
        <begin position="587"/>
        <end position="607"/>
    </location>
</feature>
<dbReference type="InterPro" id="IPR036721">
    <property type="entry name" value="RCK_C_sf"/>
</dbReference>
<keyword evidence="2" id="KW-0813">Transport</keyword>
<proteinExistence type="predicted"/>
<keyword evidence="4" id="KW-0677">Repeat</keyword>
<evidence type="ECO:0000313" key="10">
    <source>
        <dbReference type="Proteomes" id="UP001359886"/>
    </source>
</evidence>
<dbReference type="EMBL" id="JAZHOG010000012">
    <property type="protein sequence ID" value="MEJ8569205.1"/>
    <property type="molecule type" value="Genomic_DNA"/>
</dbReference>
<feature type="transmembrane region" description="Helical" evidence="7">
    <location>
        <begin position="419"/>
        <end position="452"/>
    </location>
</feature>
<feature type="transmembrane region" description="Helical" evidence="7">
    <location>
        <begin position="524"/>
        <end position="542"/>
    </location>
</feature>
<gene>
    <name evidence="9" type="ORF">V3330_16360</name>
</gene>
<comment type="subcellular location">
    <subcellularLocation>
        <location evidence="1">Membrane</location>
        <topology evidence="1">Multi-pass membrane protein</topology>
    </subcellularLocation>
</comment>
<dbReference type="GO" id="GO:0008324">
    <property type="term" value="F:monoatomic cation transmembrane transporter activity"/>
    <property type="evidence" value="ECO:0007669"/>
    <property type="project" value="InterPro"/>
</dbReference>
<name>A0AAW9RK00_9GAMM</name>
<evidence type="ECO:0000256" key="4">
    <source>
        <dbReference type="ARBA" id="ARBA00022737"/>
    </source>
</evidence>
<dbReference type="InterPro" id="IPR051679">
    <property type="entry name" value="DASS-Related_Transporters"/>
</dbReference>
<evidence type="ECO:0000256" key="5">
    <source>
        <dbReference type="ARBA" id="ARBA00022989"/>
    </source>
</evidence>
<evidence type="ECO:0000256" key="3">
    <source>
        <dbReference type="ARBA" id="ARBA00022692"/>
    </source>
</evidence>
<dbReference type="PROSITE" id="PS51202">
    <property type="entry name" value="RCK_C"/>
    <property type="match status" value="2"/>
</dbReference>
<dbReference type="AlphaFoldDB" id="A0AAW9RK00"/>
<dbReference type="RefSeq" id="WP_354696530.1">
    <property type="nucleotide sequence ID" value="NZ_JAZHOG010000012.1"/>
</dbReference>
<dbReference type="Pfam" id="PF03600">
    <property type="entry name" value="CitMHS"/>
    <property type="match status" value="1"/>
</dbReference>
<evidence type="ECO:0000256" key="7">
    <source>
        <dbReference type="SAM" id="Phobius"/>
    </source>
</evidence>
<organism evidence="9 10">
    <name type="scientific">Elongatibacter sediminis</name>
    <dbReference type="NCBI Taxonomy" id="3119006"/>
    <lineage>
        <taxon>Bacteria</taxon>
        <taxon>Pseudomonadati</taxon>
        <taxon>Pseudomonadota</taxon>
        <taxon>Gammaproteobacteria</taxon>
        <taxon>Chromatiales</taxon>
        <taxon>Wenzhouxiangellaceae</taxon>
        <taxon>Elongatibacter</taxon>
    </lineage>
</organism>
<keyword evidence="6 7" id="KW-0472">Membrane</keyword>
<feature type="domain" description="RCK C-terminal" evidence="8">
    <location>
        <begin position="221"/>
        <end position="305"/>
    </location>
</feature>
<feature type="transmembrane region" description="Helical" evidence="7">
    <location>
        <begin position="108"/>
        <end position="125"/>
    </location>
</feature>
<feature type="transmembrane region" description="Helical" evidence="7">
    <location>
        <begin position="32"/>
        <end position="52"/>
    </location>
</feature>
<keyword evidence="5 7" id="KW-1133">Transmembrane helix</keyword>
<dbReference type="GO" id="GO:0006813">
    <property type="term" value="P:potassium ion transport"/>
    <property type="evidence" value="ECO:0007669"/>
    <property type="project" value="InterPro"/>
</dbReference>
<dbReference type="SUPFAM" id="SSF116726">
    <property type="entry name" value="TrkA C-terminal domain-like"/>
    <property type="match status" value="2"/>
</dbReference>
<feature type="transmembrane region" description="Helical" evidence="7">
    <location>
        <begin position="194"/>
        <end position="213"/>
    </location>
</feature>
<dbReference type="Proteomes" id="UP001359886">
    <property type="component" value="Unassembled WGS sequence"/>
</dbReference>
<sequence length="609" mass="65189">MLEFALPNPHALAVMVLIVVALILFARDSIPLETTSLVVIVALTVGFTLFPFHTERETIQASDFFLGFGHKALVAVCALMILGEGLIRTGALEPVGRFLARLWRRGPAISLLFTLLTTATLSAFINNTPIVVLMLPILIGIGMRTGVSPTGTLIPMGFASILGGMATTIGTSTNLLVVNVAADMGMDNFNMFDFLGPAAIGAGAAILYLWLVVPRMIPERQPPMQDTRSRLYTAQIRIDENSPVVGNTLAEAMERTDENIRVDTVQRGKGAYINPLPDVVLMAGDRITTSDTQANLREFSRVLGGTLFSGDHEVDALHPLSIEGEQLAELVVTPASRLANVRVGDAQLRSRYGVRLLALHRFEEAQERKSPGLDNIQLRSGDVLLVQSTADKLRALKETTDFLILDGSIRLPSKAKAPIALSTIIGVVLLAALNIMPIEISAILGCLVLLVTRCLRWKDAMNALSAQVILIIVSSLAMGAALLKTGGADYLAQLFVYITFGAPPAVVLGGLMLMMGILTNIVSNNAAAVIGTPIAIGIAQRLGMPLEPFVLAVLFGANLSFATPMAYQTNLLIMNAGGYKFGDFVRVGLPLAIGLWLVLTTVLVWAYGM</sequence>
<dbReference type="Pfam" id="PF02080">
    <property type="entry name" value="TrkA_C"/>
    <property type="match status" value="2"/>
</dbReference>
<keyword evidence="10" id="KW-1185">Reference proteome</keyword>
<dbReference type="GO" id="GO:0005886">
    <property type="term" value="C:plasma membrane"/>
    <property type="evidence" value="ECO:0007669"/>
    <property type="project" value="TreeGrafter"/>
</dbReference>
<feature type="transmembrane region" description="Helical" evidence="7">
    <location>
        <begin position="159"/>
        <end position="182"/>
    </location>
</feature>
<feature type="transmembrane region" description="Helical" evidence="7">
    <location>
        <begin position="64"/>
        <end position="87"/>
    </location>
</feature>
<dbReference type="InterPro" id="IPR006037">
    <property type="entry name" value="RCK_C"/>
</dbReference>
<dbReference type="InterPro" id="IPR004680">
    <property type="entry name" value="Cit_transptr-like_dom"/>
</dbReference>
<feature type="domain" description="RCK C-terminal" evidence="8">
    <location>
        <begin position="315"/>
        <end position="402"/>
    </location>
</feature>
<dbReference type="Gene3D" id="3.30.70.1450">
    <property type="entry name" value="Regulator of K+ conductance, C-terminal domain"/>
    <property type="match status" value="2"/>
</dbReference>
<feature type="transmembrane region" description="Helical" evidence="7">
    <location>
        <begin position="495"/>
        <end position="518"/>
    </location>
</feature>
<feature type="transmembrane region" description="Helical" evidence="7">
    <location>
        <begin position="464"/>
        <end position="483"/>
    </location>
</feature>
<evidence type="ECO:0000256" key="2">
    <source>
        <dbReference type="ARBA" id="ARBA00022448"/>
    </source>
</evidence>
<keyword evidence="3 7" id="KW-0812">Transmembrane</keyword>
<accession>A0AAW9RK00</accession>
<protein>
    <submittedName>
        <fullName evidence="9">SLC13 family permease</fullName>
    </submittedName>
</protein>
<dbReference type="PANTHER" id="PTHR43652">
    <property type="entry name" value="BASIC AMINO ACID ANTIPORTER YFCC-RELATED"/>
    <property type="match status" value="1"/>
</dbReference>
<evidence type="ECO:0000256" key="1">
    <source>
        <dbReference type="ARBA" id="ARBA00004141"/>
    </source>
</evidence>
<evidence type="ECO:0000313" key="9">
    <source>
        <dbReference type="EMBL" id="MEJ8569205.1"/>
    </source>
</evidence>